<gene>
    <name evidence="2" type="ORF">F7Q91_22960</name>
</gene>
<dbReference type="EMBL" id="VZPX01000073">
    <property type="protein sequence ID" value="KAB0468668.1"/>
    <property type="molecule type" value="Genomic_DNA"/>
</dbReference>
<reference evidence="2 3" key="1">
    <citation type="submission" date="2019-09" db="EMBL/GenBank/DDBJ databases">
        <title>Draft genome sequences of 48 bacterial type strains from the CCUG.</title>
        <authorList>
            <person name="Tunovic T."/>
            <person name="Pineiro-Iglesias B."/>
            <person name="Unosson C."/>
            <person name="Inganas E."/>
            <person name="Ohlen M."/>
            <person name="Cardew S."/>
            <person name="Jensie-Markopoulos S."/>
            <person name="Salva-Serra F."/>
            <person name="Jaen-Luchoro D."/>
            <person name="Karlsson R."/>
            <person name="Svensson-Stadler L."/>
            <person name="Chun J."/>
            <person name="Moore E."/>
        </authorList>
    </citation>
    <scope>NUCLEOTIDE SEQUENCE [LARGE SCALE GENOMIC DNA]</scope>
    <source>
        <strain evidence="2 3">CCUG 48643</strain>
    </source>
</reference>
<feature type="domain" description="DUF4937" evidence="1">
    <location>
        <begin position="12"/>
        <end position="98"/>
    </location>
</feature>
<accession>A0A7V7TEG7</accession>
<comment type="caution">
    <text evidence="2">The sequence shown here is derived from an EMBL/GenBank/DDBJ whole genome shotgun (WGS) entry which is preliminary data.</text>
</comment>
<dbReference type="SUPFAM" id="SSF54909">
    <property type="entry name" value="Dimeric alpha+beta barrel"/>
    <property type="match status" value="2"/>
</dbReference>
<sequence length="237" mass="26990">MKAALGASLLAITKLIKCTIKPDRKEQFYRGQLAWSELDSCDGFEGQLGGWTNDEEAVVLGGWKSDEDVVRFMDTIHDSIFEKSKQSDTLSHCQIQYFENVLNIPSLSNNDAPIEGCILRLAQCEEVQDVDRFMLDQTRVWNPEMQKAEGMLGGFVARSLTHSNHFLVITRWASILHHKNYRENIFPSLSRQIAPETYINKLSGYVVHEIDSWKVAPNKCINGTFTRGAFFQRNTVI</sequence>
<name>A0A7V7TEG7_9VIBR</name>
<dbReference type="InterPro" id="IPR011008">
    <property type="entry name" value="Dimeric_a/b-barrel"/>
</dbReference>
<evidence type="ECO:0000259" key="1">
    <source>
        <dbReference type="Pfam" id="PF16291"/>
    </source>
</evidence>
<dbReference type="Proteomes" id="UP000423756">
    <property type="component" value="Unassembled WGS sequence"/>
</dbReference>
<evidence type="ECO:0000313" key="2">
    <source>
        <dbReference type="EMBL" id="KAB0468668.1"/>
    </source>
</evidence>
<dbReference type="Pfam" id="PF16291">
    <property type="entry name" value="DUF4937"/>
    <property type="match status" value="1"/>
</dbReference>
<dbReference type="InterPro" id="IPR032555">
    <property type="entry name" value="DUF4937"/>
</dbReference>
<protein>
    <submittedName>
        <fullName evidence="2">DUF4937 domain-containing protein</fullName>
    </submittedName>
</protein>
<dbReference type="AlphaFoldDB" id="A0A7V7TEG7"/>
<organism evidence="2 3">
    <name type="scientific">Vibrio chagasii</name>
    <dbReference type="NCBI Taxonomy" id="170679"/>
    <lineage>
        <taxon>Bacteria</taxon>
        <taxon>Pseudomonadati</taxon>
        <taxon>Pseudomonadota</taxon>
        <taxon>Gammaproteobacteria</taxon>
        <taxon>Vibrionales</taxon>
        <taxon>Vibrionaceae</taxon>
        <taxon>Vibrio</taxon>
    </lineage>
</organism>
<evidence type="ECO:0000313" key="3">
    <source>
        <dbReference type="Proteomes" id="UP000423756"/>
    </source>
</evidence>
<proteinExistence type="predicted"/>